<comment type="caution">
    <text evidence="3">The sequence shown here is derived from an EMBL/GenBank/DDBJ whole genome shotgun (WGS) entry which is preliminary data.</text>
</comment>
<dbReference type="InterPro" id="IPR011006">
    <property type="entry name" value="CheY-like_superfamily"/>
</dbReference>
<dbReference type="PANTHER" id="PTHR45339:SF1">
    <property type="entry name" value="HYBRID SIGNAL TRANSDUCTION HISTIDINE KINASE J"/>
    <property type="match status" value="1"/>
</dbReference>
<dbReference type="GO" id="GO:0071474">
    <property type="term" value="P:cellular hyperosmotic response"/>
    <property type="evidence" value="ECO:0007669"/>
    <property type="project" value="TreeGrafter"/>
</dbReference>
<protein>
    <submittedName>
        <fullName evidence="3">Uncharacterized protein</fullName>
    </submittedName>
</protein>
<dbReference type="Gene3D" id="3.30.565.10">
    <property type="entry name" value="Histidine kinase-like ATPase, C-terminal domain"/>
    <property type="match status" value="1"/>
</dbReference>
<keyword evidence="4" id="KW-1185">Reference proteome</keyword>
<dbReference type="AlphaFoldDB" id="A0AAD7EUT9"/>
<dbReference type="SUPFAM" id="SSF52172">
    <property type="entry name" value="CheY-like"/>
    <property type="match status" value="2"/>
</dbReference>
<dbReference type="InterPro" id="IPR036890">
    <property type="entry name" value="HATPase_C_sf"/>
</dbReference>
<dbReference type="SUPFAM" id="SSF55874">
    <property type="entry name" value="ATPase domain of HSP90 chaperone/DNA topoisomerase II/histidine kinase"/>
    <property type="match status" value="1"/>
</dbReference>
<dbReference type="EMBL" id="JARIHO010000011">
    <property type="protein sequence ID" value="KAJ7353261.1"/>
    <property type="molecule type" value="Genomic_DNA"/>
</dbReference>
<reference evidence="3" key="1">
    <citation type="submission" date="2023-03" db="EMBL/GenBank/DDBJ databases">
        <title>Massive genome expansion in bonnet fungi (Mycena s.s.) driven by repeated elements and novel gene families across ecological guilds.</title>
        <authorList>
            <consortium name="Lawrence Berkeley National Laboratory"/>
            <person name="Harder C.B."/>
            <person name="Miyauchi S."/>
            <person name="Viragh M."/>
            <person name="Kuo A."/>
            <person name="Thoen E."/>
            <person name="Andreopoulos B."/>
            <person name="Lu D."/>
            <person name="Skrede I."/>
            <person name="Drula E."/>
            <person name="Henrissat B."/>
            <person name="Morin E."/>
            <person name="Kohler A."/>
            <person name="Barry K."/>
            <person name="LaButti K."/>
            <person name="Morin E."/>
            <person name="Salamov A."/>
            <person name="Lipzen A."/>
            <person name="Mereny Z."/>
            <person name="Hegedus B."/>
            <person name="Baldrian P."/>
            <person name="Stursova M."/>
            <person name="Weitz H."/>
            <person name="Taylor A."/>
            <person name="Grigoriev I.V."/>
            <person name="Nagy L.G."/>
            <person name="Martin F."/>
            <person name="Kauserud H."/>
        </authorList>
    </citation>
    <scope>NUCLEOTIDE SEQUENCE</scope>
    <source>
        <strain evidence="3">CBHHK002</strain>
    </source>
</reference>
<accession>A0AAD7EUT9</accession>
<proteinExistence type="predicted"/>
<keyword evidence="1" id="KW-0597">Phosphoprotein</keyword>
<name>A0AAD7EUT9_9AGAR</name>
<sequence length="378" mass="41968">MAVEAMELYSLRQTVFDILKTLAGQATYKGLDLTLDVAPEIPDVLTGDSLHIRQVITNLVGNAIKFTEIGYVALNINAVSLDPDNVTLQFCVRNSSIRGIAQDKSNLTLDTLCQADGSTTWGDMESKLGKDSELYFTIKSQINQKQSLHETLLKLSPVTKQTILLVDTMHDDTGIEECLSELGLVPVVVHDISEVSDKEKCPHIDTIIVDSLSITECLREHEHLRYIPVALLAPVLPPLNVKWCLENGISAYNTTPITAFDLYYVLLPSALGTNTVNPASAAAEVTYDILLAEDNLVFQRLAFMERVLHQKPFHVIIMDVWMPLMGGIEVTQRIREYEAQYHLASPNYRLDGARPEWRPGAVSPGWNGRYYPTSNAAG</sequence>
<evidence type="ECO:0000256" key="2">
    <source>
        <dbReference type="ARBA" id="ARBA00023012"/>
    </source>
</evidence>
<gene>
    <name evidence="3" type="ORF">DFH08DRAFT_1077492</name>
</gene>
<evidence type="ECO:0000313" key="4">
    <source>
        <dbReference type="Proteomes" id="UP001218218"/>
    </source>
</evidence>
<dbReference type="GO" id="GO:0004673">
    <property type="term" value="F:protein histidine kinase activity"/>
    <property type="evidence" value="ECO:0007669"/>
    <property type="project" value="TreeGrafter"/>
</dbReference>
<keyword evidence="2" id="KW-0902">Two-component regulatory system</keyword>
<organism evidence="3 4">
    <name type="scientific">Mycena albidolilacea</name>
    <dbReference type="NCBI Taxonomy" id="1033008"/>
    <lineage>
        <taxon>Eukaryota</taxon>
        <taxon>Fungi</taxon>
        <taxon>Dikarya</taxon>
        <taxon>Basidiomycota</taxon>
        <taxon>Agaricomycotina</taxon>
        <taxon>Agaricomycetes</taxon>
        <taxon>Agaricomycetidae</taxon>
        <taxon>Agaricales</taxon>
        <taxon>Marasmiineae</taxon>
        <taxon>Mycenaceae</taxon>
        <taxon>Mycena</taxon>
    </lineage>
</organism>
<dbReference type="PANTHER" id="PTHR45339">
    <property type="entry name" value="HYBRID SIGNAL TRANSDUCTION HISTIDINE KINASE J"/>
    <property type="match status" value="1"/>
</dbReference>
<dbReference type="Proteomes" id="UP001218218">
    <property type="component" value="Unassembled WGS sequence"/>
</dbReference>
<dbReference type="Gene3D" id="3.40.50.2300">
    <property type="match status" value="1"/>
</dbReference>
<evidence type="ECO:0000256" key="1">
    <source>
        <dbReference type="ARBA" id="ARBA00022553"/>
    </source>
</evidence>
<dbReference type="GO" id="GO:0000160">
    <property type="term" value="P:phosphorelay signal transduction system"/>
    <property type="evidence" value="ECO:0007669"/>
    <property type="project" value="UniProtKB-KW"/>
</dbReference>
<evidence type="ECO:0000313" key="3">
    <source>
        <dbReference type="EMBL" id="KAJ7353261.1"/>
    </source>
</evidence>